<name>A0A6J3HYC5_SAPAP</name>
<reference evidence="2" key="1">
    <citation type="submission" date="2025-08" db="UniProtKB">
        <authorList>
            <consortium name="RefSeq"/>
        </authorList>
    </citation>
    <scope>IDENTIFICATION</scope>
    <source>
        <tissue evidence="2">Blood</tissue>
    </source>
</reference>
<dbReference type="Proteomes" id="UP000504640">
    <property type="component" value="Unplaced"/>
</dbReference>
<dbReference type="RefSeq" id="XP_032134940.1">
    <property type="nucleotide sequence ID" value="XM_032279049.1"/>
</dbReference>
<accession>A0A6J3HYC5</accession>
<sequence>MSNGQLEQGHLSSPCSLHTAGHSCGSSGHHQLQSHLSHSGNHTALCKTHPFSQCLSITEFQGKAQTCLNPSPQEKIPPPLEPPFSEEEFHALPDMMQNVTRVSALGEARHSSNHQHPGLFPGCRFSVIPKRTNNRCAVFGSKTNARRSTNHLETQREHFDSVLWAAPDFCSHLMA</sequence>
<organism evidence="1 2">
    <name type="scientific">Sapajus apella</name>
    <name type="common">Brown-capped capuchin</name>
    <name type="synonym">Cebus apella</name>
    <dbReference type="NCBI Taxonomy" id="9515"/>
    <lineage>
        <taxon>Eukaryota</taxon>
        <taxon>Metazoa</taxon>
        <taxon>Chordata</taxon>
        <taxon>Craniata</taxon>
        <taxon>Vertebrata</taxon>
        <taxon>Euteleostomi</taxon>
        <taxon>Mammalia</taxon>
        <taxon>Eutheria</taxon>
        <taxon>Euarchontoglires</taxon>
        <taxon>Primates</taxon>
        <taxon>Haplorrhini</taxon>
        <taxon>Platyrrhini</taxon>
        <taxon>Cebidae</taxon>
        <taxon>Cebinae</taxon>
        <taxon>Sapajus</taxon>
    </lineage>
</organism>
<dbReference type="GeneID" id="116552322"/>
<dbReference type="AlphaFoldDB" id="A0A6J3HYC5"/>
<gene>
    <name evidence="2" type="primary">LOC116552322</name>
</gene>
<evidence type="ECO:0000313" key="1">
    <source>
        <dbReference type="Proteomes" id="UP000504640"/>
    </source>
</evidence>
<keyword evidence="1" id="KW-1185">Reference proteome</keyword>
<proteinExistence type="predicted"/>
<protein>
    <submittedName>
        <fullName evidence="2">Uncharacterized protein LOC116552322</fullName>
    </submittedName>
</protein>
<evidence type="ECO:0000313" key="2">
    <source>
        <dbReference type="RefSeq" id="XP_032134940.1"/>
    </source>
</evidence>